<evidence type="ECO:0000256" key="1">
    <source>
        <dbReference type="SAM" id="Coils"/>
    </source>
</evidence>
<dbReference type="Pfam" id="PF24406">
    <property type="entry name" value="nSTAND_NTPase4"/>
    <property type="match status" value="1"/>
</dbReference>
<dbReference type="InterPro" id="IPR027417">
    <property type="entry name" value="P-loop_NTPase"/>
</dbReference>
<keyword evidence="1" id="KW-0175">Coiled coil</keyword>
<dbReference type="InterPro" id="IPR000157">
    <property type="entry name" value="TIR_dom"/>
</dbReference>
<dbReference type="Proteomes" id="UP000016567">
    <property type="component" value="Unassembled WGS sequence"/>
</dbReference>
<dbReference type="RefSeq" id="WP_021707981.1">
    <property type="nucleotide sequence ID" value="NZ_BATL01000004.1"/>
</dbReference>
<dbReference type="AlphaFoldDB" id="U3BXZ8"/>
<dbReference type="SUPFAM" id="SSF52200">
    <property type="entry name" value="Toll/Interleukin receptor TIR domain"/>
    <property type="match status" value="1"/>
</dbReference>
<dbReference type="EMBL" id="BATL01000004">
    <property type="protein sequence ID" value="GAD74199.1"/>
    <property type="molecule type" value="Genomic_DNA"/>
</dbReference>
<dbReference type="InterPro" id="IPR035897">
    <property type="entry name" value="Toll_tir_struct_dom_sf"/>
</dbReference>
<proteinExistence type="predicted"/>
<evidence type="ECO:0000259" key="2">
    <source>
        <dbReference type="PROSITE" id="PS50104"/>
    </source>
</evidence>
<gene>
    <name evidence="3" type="ORF">VAZ01S_004_00730</name>
</gene>
<organism evidence="3 4">
    <name type="scientific">Vibrio azureus NBRC 104587</name>
    <dbReference type="NCBI Taxonomy" id="1219077"/>
    <lineage>
        <taxon>Bacteria</taxon>
        <taxon>Pseudomonadati</taxon>
        <taxon>Pseudomonadota</taxon>
        <taxon>Gammaproteobacteria</taxon>
        <taxon>Vibrionales</taxon>
        <taxon>Vibrionaceae</taxon>
        <taxon>Vibrio</taxon>
    </lineage>
</organism>
<feature type="coiled-coil region" evidence="1">
    <location>
        <begin position="602"/>
        <end position="629"/>
    </location>
</feature>
<dbReference type="InterPro" id="IPR057123">
    <property type="entry name" value="STAND_NTPase4_dom"/>
</dbReference>
<dbReference type="eggNOG" id="COG1672">
    <property type="taxonomic scope" value="Bacteria"/>
</dbReference>
<dbReference type="eggNOG" id="COG5635">
    <property type="taxonomic scope" value="Bacteria"/>
</dbReference>
<evidence type="ECO:0000313" key="4">
    <source>
        <dbReference type="Proteomes" id="UP000016567"/>
    </source>
</evidence>
<dbReference type="GO" id="GO:0007165">
    <property type="term" value="P:signal transduction"/>
    <property type="evidence" value="ECO:0007669"/>
    <property type="project" value="InterPro"/>
</dbReference>
<evidence type="ECO:0000313" key="3">
    <source>
        <dbReference type="EMBL" id="GAD74199.1"/>
    </source>
</evidence>
<accession>U3BXZ8</accession>
<keyword evidence="4" id="KW-1185">Reference proteome</keyword>
<comment type="caution">
    <text evidence="3">The sequence shown here is derived from an EMBL/GenBank/DDBJ whole genome shotgun (WGS) entry which is preliminary data.</text>
</comment>
<sequence length="853" mass="100003">MKKVFISYSHKDESLKDDLDEHLTMLKRTNIISVWHDRKILAAEDWKDQIDTNLESADIIILLVSPSFLASDYCYDKEVKRAIERQEQGSAQIISIILRPCDWNSCEFSKFQAVPKDAKAITTWENTDTAWLDAINRIKEHINEFKPKKKLEIVEVNKTNITPQKKILEWANDTEISLTHRKVNKITLSSIYVFPDLDLEPTTTKDIDLVDIKSSRVILERPACYLLSGEEQQGKTSLLKNYYLKFLLSEYLPIYIDAKNIKKSDIEISITKAINEQYTNLTYKDYCSKKNRVILLDNIDEIQLNKRYRSVFLEKLNEIFPISIMTCHTSFKYVFSDIPELDSHAKANILSLGNKKREEIVRKWISLGIEECIEDIDLYSQCDDLKSRLNTVIKNNIVPSKPIYVLMLLQMFEANAQLNLDLTSYGHCYQQLIYQSFDKAKINKHEFEKYLNVLTELAWWIFESETEPSKKQLDDFFVEYCKKYLGVDREVVLKKLITHSILKEDDVKVSFKYPYIYYYFVGKKFADSYFDSKDVKEQVNKLLELIHREDFANILIFITHHTKDSWVLSKIKQVLKKLFYDQDVATLQKERLSFMDEFMKKIPELILEQREIQKERDEYNQKLDDIERKHVPEKSVKEDAIETPDILANINKTFKGMEIAGQIIRNRHASLTKDLLADLAECSISTGLRFLEYFIKISDLSKDEIKKMITNHLVEFPNLTDKEVEKFAEGAYLHLTYGVISAVVRKIALSVGSKEALEIYSYLEEKSDTPAFYLINLAIELQFNRSLKIENVTKCKTKLQDNPVCTRILKEMIVQHIYMFPVDYREKQQLSELLGITIQKQRIMDRKRIAKEA</sequence>
<name>U3BXZ8_9VIBR</name>
<protein>
    <recommendedName>
        <fullName evidence="2">TIR domain-containing protein</fullName>
    </recommendedName>
</protein>
<dbReference type="SMART" id="SM00255">
    <property type="entry name" value="TIR"/>
    <property type="match status" value="1"/>
</dbReference>
<feature type="domain" description="TIR" evidence="2">
    <location>
        <begin position="1"/>
        <end position="142"/>
    </location>
</feature>
<reference evidence="3 4" key="1">
    <citation type="submission" date="2013-09" db="EMBL/GenBank/DDBJ databases">
        <title>Whole genome shotgun sequence of Vibrio azureus NBRC 104587.</title>
        <authorList>
            <person name="Isaki S."/>
            <person name="Hosoyama A."/>
            <person name="Numata M."/>
            <person name="Hashimoto M."/>
            <person name="Hosoyama Y."/>
            <person name="Tsuchikane K."/>
            <person name="Noguchi M."/>
            <person name="Hirakata S."/>
            <person name="Ichikawa N."/>
            <person name="Ohji S."/>
            <person name="Yamazoe A."/>
            <person name="Fujita N."/>
        </authorList>
    </citation>
    <scope>NUCLEOTIDE SEQUENCE [LARGE SCALE GENOMIC DNA]</scope>
    <source>
        <strain evidence="3 4">NBRC 104587</strain>
    </source>
</reference>
<dbReference type="PROSITE" id="PS50104">
    <property type="entry name" value="TIR"/>
    <property type="match status" value="1"/>
</dbReference>
<dbReference type="Pfam" id="PF13676">
    <property type="entry name" value="TIR_2"/>
    <property type="match status" value="1"/>
</dbReference>
<dbReference type="Gene3D" id="3.40.50.10140">
    <property type="entry name" value="Toll/interleukin-1 receptor homology (TIR) domain"/>
    <property type="match status" value="1"/>
</dbReference>
<dbReference type="STRING" id="1219077.VAZ01S_004_00730"/>
<dbReference type="SUPFAM" id="SSF52540">
    <property type="entry name" value="P-loop containing nucleoside triphosphate hydrolases"/>
    <property type="match status" value="1"/>
</dbReference>